<evidence type="ECO:0000256" key="4">
    <source>
        <dbReference type="ARBA" id="ARBA00022759"/>
    </source>
</evidence>
<evidence type="ECO:0000313" key="9">
    <source>
        <dbReference type="Proteomes" id="UP001341281"/>
    </source>
</evidence>
<keyword evidence="2" id="KW-0548">Nucleotidyltransferase</keyword>
<evidence type="ECO:0000256" key="2">
    <source>
        <dbReference type="ARBA" id="ARBA00022695"/>
    </source>
</evidence>
<keyword evidence="5" id="KW-0378">Hydrolase</keyword>
<feature type="domain" description="Integrase catalytic" evidence="7">
    <location>
        <begin position="184"/>
        <end position="359"/>
    </location>
</feature>
<dbReference type="GO" id="GO:0015074">
    <property type="term" value="P:DNA integration"/>
    <property type="evidence" value="ECO:0007669"/>
    <property type="project" value="InterPro"/>
</dbReference>
<dbReference type="InterPro" id="IPR001584">
    <property type="entry name" value="Integrase_cat-core"/>
</dbReference>
<dbReference type="InterPro" id="IPR041373">
    <property type="entry name" value="RT_RNaseH"/>
</dbReference>
<reference evidence="8 9" key="1">
    <citation type="submission" date="2024-02" db="EMBL/GenBank/DDBJ databases">
        <title>High-quality chromosome-scale genome assembly of Pensacola bahiagrass (Paspalum notatum Flugge var. saurae).</title>
        <authorList>
            <person name="Vega J.M."/>
            <person name="Podio M."/>
            <person name="Orjuela J."/>
            <person name="Siena L.A."/>
            <person name="Pessino S.C."/>
            <person name="Combes M.C."/>
            <person name="Mariac C."/>
            <person name="Albertini E."/>
            <person name="Pupilli F."/>
            <person name="Ortiz J.P.A."/>
            <person name="Leblanc O."/>
        </authorList>
    </citation>
    <scope>NUCLEOTIDE SEQUENCE [LARGE SCALE GENOMIC DNA]</scope>
    <source>
        <strain evidence="8">R1</strain>
        <tissue evidence="8">Leaf</tissue>
    </source>
</reference>
<dbReference type="EMBL" id="CP144752">
    <property type="protein sequence ID" value="WVZ89724.1"/>
    <property type="molecule type" value="Genomic_DNA"/>
</dbReference>
<dbReference type="Pfam" id="PF17917">
    <property type="entry name" value="RT_RNaseH"/>
    <property type="match status" value="1"/>
</dbReference>
<sequence length="422" mass="48382">INTSGPRTDLPSSASHLLIGMVQAVRHWRPYLWGRHFLVRTDHFVLKFLMDQRLSTVPQHQWLSKLFGFDFAVEYQPGCFNVVADALSRWDSEELAAVAITGPSFQLYDSLRQEGPSNAEWKQLYDQLVAGTLPAPWHMRDGLVLHRNRVFVPAASPSVAQIFAVGTRDWPWRNPEDHHRIRADFYVPGCSLVRDFMQACTVCQRNKTEALHPVALLQPLEVLSQVWADISVDFVEGLPKVHIKSVILTVVDRFSKYAHFIVLEHPYTAASVARAFFDNILRDLFRMVGVKLRMSKAFHPQTDGQSEVVNKTIAMYLRFLTGGRTRAWVEWLPWAEYCYNTAFHSALRTTPFQVVYAQPLPALLPYTPGAAATTPVDELLQDRNTFLTEVCDRLLQAQAYAKRHYDGHHRELELKVGNWMWL</sequence>
<evidence type="ECO:0000256" key="3">
    <source>
        <dbReference type="ARBA" id="ARBA00022722"/>
    </source>
</evidence>
<evidence type="ECO:0000256" key="1">
    <source>
        <dbReference type="ARBA" id="ARBA00022679"/>
    </source>
</evidence>
<proteinExistence type="predicted"/>
<keyword evidence="9" id="KW-1185">Reference proteome</keyword>
<evidence type="ECO:0000256" key="6">
    <source>
        <dbReference type="ARBA" id="ARBA00022918"/>
    </source>
</evidence>
<dbReference type="GO" id="GO:0004519">
    <property type="term" value="F:endonuclease activity"/>
    <property type="evidence" value="ECO:0007669"/>
    <property type="project" value="UniProtKB-KW"/>
</dbReference>
<keyword evidence="3" id="KW-0540">Nuclease</keyword>
<dbReference type="SUPFAM" id="SSF56672">
    <property type="entry name" value="DNA/RNA polymerases"/>
    <property type="match status" value="1"/>
</dbReference>
<keyword evidence="4" id="KW-0255">Endonuclease</keyword>
<dbReference type="GO" id="GO:0003676">
    <property type="term" value="F:nucleic acid binding"/>
    <property type="evidence" value="ECO:0007669"/>
    <property type="project" value="InterPro"/>
</dbReference>
<dbReference type="SUPFAM" id="SSF53098">
    <property type="entry name" value="Ribonuclease H-like"/>
    <property type="match status" value="1"/>
</dbReference>
<dbReference type="GO" id="GO:0003964">
    <property type="term" value="F:RNA-directed DNA polymerase activity"/>
    <property type="evidence" value="ECO:0007669"/>
    <property type="project" value="UniProtKB-KW"/>
</dbReference>
<protein>
    <recommendedName>
        <fullName evidence="7">Integrase catalytic domain-containing protein</fullName>
    </recommendedName>
</protein>
<evidence type="ECO:0000259" key="7">
    <source>
        <dbReference type="PROSITE" id="PS50994"/>
    </source>
</evidence>
<dbReference type="PANTHER" id="PTHR37984:SF5">
    <property type="entry name" value="PROTEIN NYNRIN-LIKE"/>
    <property type="match status" value="1"/>
</dbReference>
<dbReference type="InterPro" id="IPR012337">
    <property type="entry name" value="RNaseH-like_sf"/>
</dbReference>
<accession>A0AAQ3UIG0</accession>
<dbReference type="GO" id="GO:0016787">
    <property type="term" value="F:hydrolase activity"/>
    <property type="evidence" value="ECO:0007669"/>
    <property type="project" value="UniProtKB-KW"/>
</dbReference>
<evidence type="ECO:0000313" key="8">
    <source>
        <dbReference type="EMBL" id="WVZ89724.1"/>
    </source>
</evidence>
<dbReference type="InterPro" id="IPR043502">
    <property type="entry name" value="DNA/RNA_pol_sf"/>
</dbReference>
<dbReference type="InterPro" id="IPR050951">
    <property type="entry name" value="Retrovirus_Pol_polyprotein"/>
</dbReference>
<dbReference type="PROSITE" id="PS50994">
    <property type="entry name" value="INTEGRASE"/>
    <property type="match status" value="1"/>
</dbReference>
<keyword evidence="1" id="KW-0808">Transferase</keyword>
<dbReference type="AlphaFoldDB" id="A0AAQ3UIG0"/>
<gene>
    <name evidence="8" type="ORF">U9M48_036089</name>
</gene>
<name>A0AAQ3UIG0_PASNO</name>
<dbReference type="InterPro" id="IPR036397">
    <property type="entry name" value="RNaseH_sf"/>
</dbReference>
<feature type="non-terminal residue" evidence="8">
    <location>
        <position position="1"/>
    </location>
</feature>
<dbReference type="Proteomes" id="UP001341281">
    <property type="component" value="Chromosome 08"/>
</dbReference>
<evidence type="ECO:0000256" key="5">
    <source>
        <dbReference type="ARBA" id="ARBA00022801"/>
    </source>
</evidence>
<dbReference type="PANTHER" id="PTHR37984">
    <property type="entry name" value="PROTEIN CBG26694"/>
    <property type="match status" value="1"/>
</dbReference>
<dbReference type="Gene3D" id="3.30.420.10">
    <property type="entry name" value="Ribonuclease H-like superfamily/Ribonuclease H"/>
    <property type="match status" value="1"/>
</dbReference>
<keyword evidence="6" id="KW-0695">RNA-directed DNA polymerase</keyword>
<organism evidence="8 9">
    <name type="scientific">Paspalum notatum var. saurae</name>
    <dbReference type="NCBI Taxonomy" id="547442"/>
    <lineage>
        <taxon>Eukaryota</taxon>
        <taxon>Viridiplantae</taxon>
        <taxon>Streptophyta</taxon>
        <taxon>Embryophyta</taxon>
        <taxon>Tracheophyta</taxon>
        <taxon>Spermatophyta</taxon>
        <taxon>Magnoliopsida</taxon>
        <taxon>Liliopsida</taxon>
        <taxon>Poales</taxon>
        <taxon>Poaceae</taxon>
        <taxon>PACMAD clade</taxon>
        <taxon>Panicoideae</taxon>
        <taxon>Andropogonodae</taxon>
        <taxon>Paspaleae</taxon>
        <taxon>Paspalinae</taxon>
        <taxon>Paspalum</taxon>
    </lineage>
</organism>